<dbReference type="EMBL" id="CAEZYL010000077">
    <property type="protein sequence ID" value="CAB4728393.1"/>
    <property type="molecule type" value="Genomic_DNA"/>
</dbReference>
<dbReference type="InterPro" id="IPR009057">
    <property type="entry name" value="Homeodomain-like_sf"/>
</dbReference>
<dbReference type="PROSITE" id="PS50977">
    <property type="entry name" value="HTH_TETR_2"/>
    <property type="match status" value="1"/>
</dbReference>
<dbReference type="AlphaFoldDB" id="A0A6J6GDZ8"/>
<feature type="domain" description="HTH tetR-type" evidence="2">
    <location>
        <begin position="14"/>
        <end position="74"/>
    </location>
</feature>
<keyword evidence="1" id="KW-0238">DNA-binding</keyword>
<dbReference type="PRINTS" id="PR00455">
    <property type="entry name" value="HTHTETR"/>
</dbReference>
<accession>A0A6J6GDZ8</accession>
<evidence type="ECO:0000313" key="5">
    <source>
        <dbReference type="EMBL" id="CAB5024438.1"/>
    </source>
</evidence>
<dbReference type="Gene3D" id="1.10.357.10">
    <property type="entry name" value="Tetracycline Repressor, domain 2"/>
    <property type="match status" value="1"/>
</dbReference>
<proteinExistence type="predicted"/>
<organism evidence="3">
    <name type="scientific">freshwater metagenome</name>
    <dbReference type="NCBI Taxonomy" id="449393"/>
    <lineage>
        <taxon>unclassified sequences</taxon>
        <taxon>metagenomes</taxon>
        <taxon>ecological metagenomes</taxon>
    </lineage>
</organism>
<sequence>MPKIQASNLIAHRELRREQLMAAAMELAVNEGAQAITVAAVASKAGLSRSSIYEYFSSSADLVADLVIEELEHYSNRLAEAIKGVTDPYEMISLWIEEGLRYVVDGRHMLVKSLNTVTPPEFRKEEIAVGHRNLLVPLRNALAATGISDIRGASAFLSSVTDAASVRIESGNDAELEIRNAKIFAVAGLRALAQ</sequence>
<dbReference type="GO" id="GO:0000976">
    <property type="term" value="F:transcription cis-regulatory region binding"/>
    <property type="evidence" value="ECO:0007669"/>
    <property type="project" value="TreeGrafter"/>
</dbReference>
<dbReference type="InterPro" id="IPR050109">
    <property type="entry name" value="HTH-type_TetR-like_transc_reg"/>
</dbReference>
<dbReference type="PANTHER" id="PTHR30055:SF226">
    <property type="entry name" value="HTH-TYPE TRANSCRIPTIONAL REGULATOR PKSA"/>
    <property type="match status" value="1"/>
</dbReference>
<evidence type="ECO:0000313" key="4">
    <source>
        <dbReference type="EMBL" id="CAB4728393.1"/>
    </source>
</evidence>
<evidence type="ECO:0000259" key="2">
    <source>
        <dbReference type="PROSITE" id="PS50977"/>
    </source>
</evidence>
<reference evidence="3" key="1">
    <citation type="submission" date="2020-05" db="EMBL/GenBank/DDBJ databases">
        <authorList>
            <person name="Chiriac C."/>
            <person name="Salcher M."/>
            <person name="Ghai R."/>
            <person name="Kavagutti S V."/>
        </authorList>
    </citation>
    <scope>NUCLEOTIDE SEQUENCE</scope>
</reference>
<gene>
    <name evidence="3" type="ORF">UFOPK1778_01087</name>
    <name evidence="4" type="ORF">UFOPK2689_01030</name>
    <name evidence="5" type="ORF">UFOPK4095_01199</name>
</gene>
<dbReference type="EMBL" id="CAFBPI010000109">
    <property type="protein sequence ID" value="CAB5024438.1"/>
    <property type="molecule type" value="Genomic_DNA"/>
</dbReference>
<protein>
    <submittedName>
        <fullName evidence="3">Unannotated protein</fullName>
    </submittedName>
</protein>
<dbReference type="PANTHER" id="PTHR30055">
    <property type="entry name" value="HTH-TYPE TRANSCRIPTIONAL REGULATOR RUTR"/>
    <property type="match status" value="1"/>
</dbReference>
<name>A0A6J6GDZ8_9ZZZZ</name>
<dbReference type="EMBL" id="CAEZUD010000074">
    <property type="protein sequence ID" value="CAB4598079.1"/>
    <property type="molecule type" value="Genomic_DNA"/>
</dbReference>
<dbReference type="SUPFAM" id="SSF46689">
    <property type="entry name" value="Homeodomain-like"/>
    <property type="match status" value="1"/>
</dbReference>
<dbReference type="GO" id="GO:0003700">
    <property type="term" value="F:DNA-binding transcription factor activity"/>
    <property type="evidence" value="ECO:0007669"/>
    <property type="project" value="TreeGrafter"/>
</dbReference>
<dbReference type="Pfam" id="PF00440">
    <property type="entry name" value="TetR_N"/>
    <property type="match status" value="1"/>
</dbReference>
<evidence type="ECO:0000256" key="1">
    <source>
        <dbReference type="ARBA" id="ARBA00023125"/>
    </source>
</evidence>
<evidence type="ECO:0000313" key="3">
    <source>
        <dbReference type="EMBL" id="CAB4598079.1"/>
    </source>
</evidence>
<dbReference type="InterPro" id="IPR001647">
    <property type="entry name" value="HTH_TetR"/>
</dbReference>